<evidence type="ECO:0000313" key="2">
    <source>
        <dbReference type="EMBL" id="MBB6476968.1"/>
    </source>
</evidence>
<dbReference type="SUPFAM" id="SSF53335">
    <property type="entry name" value="S-adenosyl-L-methionine-dependent methyltransferases"/>
    <property type="match status" value="1"/>
</dbReference>
<reference evidence="2 3" key="1">
    <citation type="submission" date="2020-08" db="EMBL/GenBank/DDBJ databases">
        <title>Sequencing the genomes of 1000 actinobacteria strains.</title>
        <authorList>
            <person name="Klenk H.-P."/>
        </authorList>
    </citation>
    <scope>NUCLEOTIDE SEQUENCE [LARGE SCALE GENOMIC DNA]</scope>
    <source>
        <strain evidence="2 3">DSM 44936</strain>
    </source>
</reference>
<gene>
    <name evidence="2" type="ORF">BJ992_006399</name>
</gene>
<dbReference type="AlphaFoldDB" id="A0A7X0IMY0"/>
<dbReference type="InterPro" id="IPR041698">
    <property type="entry name" value="Methyltransf_25"/>
</dbReference>
<comment type="caution">
    <text evidence="2">The sequence shown here is derived from an EMBL/GenBank/DDBJ whole genome shotgun (WGS) entry which is preliminary data.</text>
</comment>
<sequence length="220" mass="23849">MTDPSHLATTAAAYDAMAVRYADHVRDMIGRLPLDHAMLAAFAASAPEGPVADLGCGPGHYTALLRDLGRDATGFDLSPAMIALARDAHPGLRFEAGSMHDLPLPDGTLAGVVAWYSLIHIPQAHLPPYFEEFHRVLAPGGQLLFAFFESEGDPVTAFDHRVTPAYRWPIDGLAALASAAGFIEMARMLREPGEDERFRRGHLLMRKRPAPEHTIPAIPA</sequence>
<feature type="domain" description="Methyltransferase" evidence="1">
    <location>
        <begin position="51"/>
        <end position="141"/>
    </location>
</feature>
<name>A0A7X0IMY0_9ACTN</name>
<proteinExistence type="predicted"/>
<dbReference type="GO" id="GO:0032259">
    <property type="term" value="P:methylation"/>
    <property type="evidence" value="ECO:0007669"/>
    <property type="project" value="UniProtKB-KW"/>
</dbReference>
<dbReference type="Gene3D" id="3.40.50.150">
    <property type="entry name" value="Vaccinia Virus protein VP39"/>
    <property type="match status" value="1"/>
</dbReference>
<keyword evidence="2" id="KW-0808">Transferase</keyword>
<protein>
    <submittedName>
        <fullName evidence="2">SAM-dependent methyltransferase</fullName>
    </submittedName>
</protein>
<dbReference type="RefSeq" id="WP_184987349.1">
    <property type="nucleotide sequence ID" value="NZ_BAAALO010000006.1"/>
</dbReference>
<dbReference type="InterPro" id="IPR050508">
    <property type="entry name" value="Methyltransf_Superfamily"/>
</dbReference>
<dbReference type="Pfam" id="PF13649">
    <property type="entry name" value="Methyltransf_25"/>
    <property type="match status" value="1"/>
</dbReference>
<dbReference type="Proteomes" id="UP000555564">
    <property type="component" value="Unassembled WGS sequence"/>
</dbReference>
<keyword evidence="2" id="KW-0489">Methyltransferase</keyword>
<dbReference type="GO" id="GO:0008168">
    <property type="term" value="F:methyltransferase activity"/>
    <property type="evidence" value="ECO:0007669"/>
    <property type="project" value="UniProtKB-KW"/>
</dbReference>
<dbReference type="EMBL" id="JACHIU010000001">
    <property type="protein sequence ID" value="MBB6476968.1"/>
    <property type="molecule type" value="Genomic_DNA"/>
</dbReference>
<dbReference type="CDD" id="cd02440">
    <property type="entry name" value="AdoMet_MTases"/>
    <property type="match status" value="1"/>
</dbReference>
<accession>A0A7X0IMY0</accession>
<dbReference type="PANTHER" id="PTHR42912">
    <property type="entry name" value="METHYLTRANSFERASE"/>
    <property type="match status" value="1"/>
</dbReference>
<keyword evidence="3" id="KW-1185">Reference proteome</keyword>
<evidence type="ECO:0000259" key="1">
    <source>
        <dbReference type="Pfam" id="PF13649"/>
    </source>
</evidence>
<evidence type="ECO:0000313" key="3">
    <source>
        <dbReference type="Proteomes" id="UP000555564"/>
    </source>
</evidence>
<organism evidence="2 3">
    <name type="scientific">Sphaerisporangium rubeum</name>
    <dbReference type="NCBI Taxonomy" id="321317"/>
    <lineage>
        <taxon>Bacteria</taxon>
        <taxon>Bacillati</taxon>
        <taxon>Actinomycetota</taxon>
        <taxon>Actinomycetes</taxon>
        <taxon>Streptosporangiales</taxon>
        <taxon>Streptosporangiaceae</taxon>
        <taxon>Sphaerisporangium</taxon>
    </lineage>
</organism>
<dbReference type="InterPro" id="IPR029063">
    <property type="entry name" value="SAM-dependent_MTases_sf"/>
</dbReference>